<proteinExistence type="predicted"/>
<protein>
    <submittedName>
        <fullName evidence="1">Uncharacterized protein</fullName>
    </submittedName>
</protein>
<dbReference type="EMBL" id="QGKV02000759">
    <property type="protein sequence ID" value="KAF3566749.1"/>
    <property type="molecule type" value="Genomic_DNA"/>
</dbReference>
<comment type="caution">
    <text evidence="1">The sequence shown here is derived from an EMBL/GenBank/DDBJ whole genome shotgun (WGS) entry which is preliminary data.</text>
</comment>
<evidence type="ECO:0000313" key="1">
    <source>
        <dbReference type="EMBL" id="KAF3566749.1"/>
    </source>
</evidence>
<keyword evidence="2" id="KW-1185">Reference proteome</keyword>
<accession>A0ABQ7D6V8</accession>
<gene>
    <name evidence="1" type="ORF">DY000_02016031</name>
</gene>
<evidence type="ECO:0000313" key="2">
    <source>
        <dbReference type="Proteomes" id="UP000266723"/>
    </source>
</evidence>
<reference evidence="1 2" key="1">
    <citation type="journal article" date="2020" name="BMC Genomics">
        <title>Intraspecific diversification of the crop wild relative Brassica cretica Lam. using demographic model selection.</title>
        <authorList>
            <person name="Kioukis A."/>
            <person name="Michalopoulou V.A."/>
            <person name="Briers L."/>
            <person name="Pirintsos S."/>
            <person name="Studholme D.J."/>
            <person name="Pavlidis P."/>
            <person name="Sarris P.F."/>
        </authorList>
    </citation>
    <scope>NUCLEOTIDE SEQUENCE [LARGE SCALE GENOMIC DNA]</scope>
    <source>
        <strain evidence="2">cv. PFS-1207/04</strain>
    </source>
</reference>
<organism evidence="1 2">
    <name type="scientific">Brassica cretica</name>
    <name type="common">Mustard</name>
    <dbReference type="NCBI Taxonomy" id="69181"/>
    <lineage>
        <taxon>Eukaryota</taxon>
        <taxon>Viridiplantae</taxon>
        <taxon>Streptophyta</taxon>
        <taxon>Embryophyta</taxon>
        <taxon>Tracheophyta</taxon>
        <taxon>Spermatophyta</taxon>
        <taxon>Magnoliopsida</taxon>
        <taxon>eudicotyledons</taxon>
        <taxon>Gunneridae</taxon>
        <taxon>Pentapetalae</taxon>
        <taxon>rosids</taxon>
        <taxon>malvids</taxon>
        <taxon>Brassicales</taxon>
        <taxon>Brassicaceae</taxon>
        <taxon>Brassiceae</taxon>
        <taxon>Brassica</taxon>
    </lineage>
</organism>
<sequence length="122" mass="13396">MRVTKSIRVLGTYKTMDKNVVYLQIARLIIFGLESYVAPGSPIWLSTLLEDESTVEIFVCCGDDDMEGVQVPEAVTPGSDARLANTCKVAEQATTSDVSLPGRLAAAKEQVVLERMPRRKHV</sequence>
<dbReference type="Proteomes" id="UP000266723">
    <property type="component" value="Unassembled WGS sequence"/>
</dbReference>
<name>A0ABQ7D6V8_BRACR</name>